<protein>
    <submittedName>
        <fullName evidence="1">Uncharacterized protein</fullName>
    </submittedName>
</protein>
<name>A0A9W8QSM7_AKAMU</name>
<dbReference type="KEGG" id="amus:LMH87_007344"/>
<comment type="caution">
    <text evidence="1">The sequence shown here is derived from an EMBL/GenBank/DDBJ whole genome shotgun (WGS) entry which is preliminary data.</text>
</comment>
<accession>A0A9W8QSM7</accession>
<organism evidence="1 2">
    <name type="scientific">Akanthomyces muscarius</name>
    <name type="common">Entomopathogenic fungus</name>
    <name type="synonym">Lecanicillium muscarium</name>
    <dbReference type="NCBI Taxonomy" id="2231603"/>
    <lineage>
        <taxon>Eukaryota</taxon>
        <taxon>Fungi</taxon>
        <taxon>Dikarya</taxon>
        <taxon>Ascomycota</taxon>
        <taxon>Pezizomycotina</taxon>
        <taxon>Sordariomycetes</taxon>
        <taxon>Hypocreomycetidae</taxon>
        <taxon>Hypocreales</taxon>
        <taxon>Cordycipitaceae</taxon>
        <taxon>Akanthomyces</taxon>
    </lineage>
</organism>
<proteinExistence type="predicted"/>
<evidence type="ECO:0000313" key="2">
    <source>
        <dbReference type="Proteomes" id="UP001144673"/>
    </source>
</evidence>
<dbReference type="RefSeq" id="XP_056060639.1">
    <property type="nucleotide sequence ID" value="XM_056192417.1"/>
</dbReference>
<dbReference type="Proteomes" id="UP001144673">
    <property type="component" value="Chromosome 1"/>
</dbReference>
<evidence type="ECO:0000313" key="1">
    <source>
        <dbReference type="EMBL" id="KAJ4165724.1"/>
    </source>
</evidence>
<dbReference type="EMBL" id="JAJHUN010000001">
    <property type="protein sequence ID" value="KAJ4165724.1"/>
    <property type="molecule type" value="Genomic_DNA"/>
</dbReference>
<gene>
    <name evidence="1" type="ORF">LMH87_007344</name>
</gene>
<keyword evidence="2" id="KW-1185">Reference proteome</keyword>
<sequence>MPNSEEYSHGPFISNLLTGIFGISDDGLTVHRDGVATNNHVYMIHLAEPTKSEPRPKDASLKPFTCPIPKGTSRLVVRILSLISTLCSSLEYSAGMTRPSPGSVPQAPHLLVTSWRS</sequence>
<dbReference type="AlphaFoldDB" id="A0A9W8QSM7"/>
<reference evidence="1" key="1">
    <citation type="journal article" date="2023" name="Access Microbiol">
        <title>De-novo genome assembly for Akanthomyces muscarius, a biocontrol agent of insect agricultural pests.</title>
        <authorList>
            <person name="Erdos Z."/>
            <person name="Studholme D.J."/>
            <person name="Raymond B."/>
            <person name="Sharma M."/>
        </authorList>
    </citation>
    <scope>NUCLEOTIDE SEQUENCE</scope>
    <source>
        <strain evidence="1">Ve6</strain>
    </source>
</reference>
<dbReference type="GeneID" id="80894503"/>